<accession>A0A3N6PF35</accession>
<sequence length="301" mass="34521">MLDIISFNPFRVKIPFLLDIIIVSDSEQIKKIETSGDVDRLHTYDTTSLPWWAKIYFRATKFHDQERDLWFCPFESISNPTYQQRRAYLEEKVATSYSEADVKRIAELLNKDTEDEVLAYEMVQIVNQRFFDQEIPLPITKTAKNTVQSLGEAILPWKYIAGRKAQNQLMNYCAKNLPNDVHILDVGHNIGEVVQATTGGLRTLKNNLDKSVEEIFTSNPLTPQAPRIAVKESNFDGLLSSPTIPGKTVFMFQIGKAAIETQDINFTFSTGTSERVCVFKDFFLEFMKDLQQELRQTKSQS</sequence>
<organism evidence="1 2">
    <name type="scientific">Okeania hirsuta</name>
    <dbReference type="NCBI Taxonomy" id="1458930"/>
    <lineage>
        <taxon>Bacteria</taxon>
        <taxon>Bacillati</taxon>
        <taxon>Cyanobacteriota</taxon>
        <taxon>Cyanophyceae</taxon>
        <taxon>Oscillatoriophycideae</taxon>
        <taxon>Oscillatoriales</taxon>
        <taxon>Microcoleaceae</taxon>
        <taxon>Okeania</taxon>
    </lineage>
</organism>
<evidence type="ECO:0000313" key="2">
    <source>
        <dbReference type="Proteomes" id="UP000269154"/>
    </source>
</evidence>
<dbReference type="RefSeq" id="WP_124154610.1">
    <property type="nucleotide sequence ID" value="NZ_CAWOLW010000390.1"/>
</dbReference>
<dbReference type="OrthoDB" id="507535at2"/>
<proteinExistence type="predicted"/>
<keyword evidence="2" id="KW-1185">Reference proteome</keyword>
<comment type="caution">
    <text evidence="1">The sequence shown here is derived from an EMBL/GenBank/DDBJ whole genome shotgun (WGS) entry which is preliminary data.</text>
</comment>
<gene>
    <name evidence="1" type="ORF">D5R40_10585</name>
</gene>
<dbReference type="EMBL" id="RCBY01000045">
    <property type="protein sequence ID" value="RQH45689.1"/>
    <property type="molecule type" value="Genomic_DNA"/>
</dbReference>
<protein>
    <submittedName>
        <fullName evidence="1">Uncharacterized protein</fullName>
    </submittedName>
</protein>
<evidence type="ECO:0000313" key="1">
    <source>
        <dbReference type="EMBL" id="RQH45689.1"/>
    </source>
</evidence>
<dbReference type="AlphaFoldDB" id="A0A3N6PF35"/>
<reference evidence="1 2" key="1">
    <citation type="journal article" date="2018" name="ACS Chem. Biol.">
        <title>Ketoreductase domain dysfunction expands chemodiversity: malyngamide biosynthesis in the cyanobacterium Okeania hirsuta.</title>
        <authorList>
            <person name="Moss N.A."/>
            <person name="Leao T."/>
            <person name="Rankin M."/>
            <person name="McCullough T.M."/>
            <person name="Qu P."/>
            <person name="Korobeynikov A."/>
            <person name="Smith J.L."/>
            <person name="Gerwick L."/>
            <person name="Gerwick W.H."/>
        </authorList>
    </citation>
    <scope>NUCLEOTIDE SEQUENCE [LARGE SCALE GENOMIC DNA]</scope>
    <source>
        <strain evidence="1 2">PAB10Feb10-1</strain>
    </source>
</reference>
<dbReference type="Proteomes" id="UP000269154">
    <property type="component" value="Unassembled WGS sequence"/>
</dbReference>
<name>A0A3N6PF35_9CYAN</name>